<dbReference type="EMBL" id="JRKL02000020">
    <property type="protein sequence ID" value="KAF3976433.1"/>
    <property type="molecule type" value="Genomic_DNA"/>
</dbReference>
<organism evidence="1 2">
    <name type="scientific">Castanea mollissima</name>
    <name type="common">Chinese chestnut</name>
    <dbReference type="NCBI Taxonomy" id="60419"/>
    <lineage>
        <taxon>Eukaryota</taxon>
        <taxon>Viridiplantae</taxon>
        <taxon>Streptophyta</taxon>
        <taxon>Embryophyta</taxon>
        <taxon>Tracheophyta</taxon>
        <taxon>Spermatophyta</taxon>
        <taxon>Magnoliopsida</taxon>
        <taxon>eudicotyledons</taxon>
        <taxon>Gunneridae</taxon>
        <taxon>Pentapetalae</taxon>
        <taxon>rosids</taxon>
        <taxon>fabids</taxon>
        <taxon>Fagales</taxon>
        <taxon>Fagaceae</taxon>
        <taxon>Castanea</taxon>
    </lineage>
</organism>
<evidence type="ECO:0000313" key="2">
    <source>
        <dbReference type="Proteomes" id="UP000737018"/>
    </source>
</evidence>
<sequence length="71" mass="7993">MGGWEQAPLSEDALDEFRPRREIEEESQRLGGYSAYYSLQRIGLGHLLNSSKCYSSEAVAAKKAREKLNNS</sequence>
<evidence type="ECO:0000313" key="1">
    <source>
        <dbReference type="EMBL" id="KAF3976433.1"/>
    </source>
</evidence>
<accession>A0A8J4S3R1</accession>
<keyword evidence="2" id="KW-1185">Reference proteome</keyword>
<comment type="caution">
    <text evidence="1">The sequence shown here is derived from an EMBL/GenBank/DDBJ whole genome shotgun (WGS) entry which is preliminary data.</text>
</comment>
<dbReference type="Proteomes" id="UP000737018">
    <property type="component" value="Unassembled WGS sequence"/>
</dbReference>
<protein>
    <submittedName>
        <fullName evidence="1">Uncharacterized protein</fullName>
    </submittedName>
</protein>
<dbReference type="AlphaFoldDB" id="A0A8J4S3R1"/>
<gene>
    <name evidence="1" type="ORF">CMV_000405</name>
</gene>
<reference evidence="1" key="1">
    <citation type="submission" date="2020-03" db="EMBL/GenBank/DDBJ databases">
        <title>Castanea mollissima Vanexum genome sequencing.</title>
        <authorList>
            <person name="Staton M."/>
        </authorList>
    </citation>
    <scope>NUCLEOTIDE SEQUENCE</scope>
    <source>
        <tissue evidence="1">Leaf</tissue>
    </source>
</reference>
<proteinExistence type="predicted"/>
<name>A0A8J4S3R1_9ROSI</name>